<dbReference type="Proteomes" id="UP000078559">
    <property type="component" value="Chromosome 1"/>
</dbReference>
<evidence type="ECO:0000313" key="3">
    <source>
        <dbReference type="EMBL" id="KUI64957.1"/>
    </source>
</evidence>
<gene>
    <name evidence="3" type="ORF">VM1G_00573</name>
</gene>
<proteinExistence type="predicted"/>
<organism evidence="3 4">
    <name type="scientific">Cytospora mali</name>
    <name type="common">Apple Valsa canker fungus</name>
    <name type="synonym">Valsa mali</name>
    <dbReference type="NCBI Taxonomy" id="578113"/>
    <lineage>
        <taxon>Eukaryota</taxon>
        <taxon>Fungi</taxon>
        <taxon>Dikarya</taxon>
        <taxon>Ascomycota</taxon>
        <taxon>Pezizomycotina</taxon>
        <taxon>Sordariomycetes</taxon>
        <taxon>Sordariomycetidae</taxon>
        <taxon>Diaporthales</taxon>
        <taxon>Cytosporaceae</taxon>
        <taxon>Cytospora</taxon>
    </lineage>
</organism>
<feature type="compositionally biased region" description="Basic and acidic residues" evidence="1">
    <location>
        <begin position="75"/>
        <end position="87"/>
    </location>
</feature>
<dbReference type="OrthoDB" id="5426775at2759"/>
<dbReference type="EMBL" id="CM003098">
    <property type="protein sequence ID" value="KUI64957.1"/>
    <property type="molecule type" value="Genomic_DNA"/>
</dbReference>
<feature type="domain" description="DUF7924" evidence="2">
    <location>
        <begin position="278"/>
        <end position="376"/>
    </location>
</feature>
<reference evidence="3" key="1">
    <citation type="submission" date="2014-12" db="EMBL/GenBank/DDBJ databases">
        <title>Genome Sequence of Valsa Canker Pathogens Uncovers a Specific Adaption of Colonization on Woody Bark.</title>
        <authorList>
            <person name="Yin Z."/>
            <person name="Liu H."/>
            <person name="Gao X."/>
            <person name="Li Z."/>
            <person name="Song N."/>
            <person name="Ke X."/>
            <person name="Dai Q."/>
            <person name="Wu Y."/>
            <person name="Sun Y."/>
            <person name="Xu J.-R."/>
            <person name="Kang Z.K."/>
            <person name="Wang L."/>
            <person name="Huang L."/>
        </authorList>
    </citation>
    <scope>NUCLEOTIDE SEQUENCE [LARGE SCALE GENOMIC DNA]</scope>
    <source>
        <strain evidence="3">03-8</strain>
    </source>
</reference>
<feature type="region of interest" description="Disordered" evidence="1">
    <location>
        <begin position="1"/>
        <end position="26"/>
    </location>
</feature>
<evidence type="ECO:0000313" key="4">
    <source>
        <dbReference type="Proteomes" id="UP000078559"/>
    </source>
</evidence>
<protein>
    <recommendedName>
        <fullName evidence="2">DUF7924 domain-containing protein</fullName>
    </recommendedName>
</protein>
<evidence type="ECO:0000259" key="2">
    <source>
        <dbReference type="Pfam" id="PF25545"/>
    </source>
</evidence>
<dbReference type="PANTHER" id="PTHR42470:SF1">
    <property type="entry name" value="VAST DOMAIN-CONTAINING PROTEIN"/>
    <property type="match status" value="1"/>
</dbReference>
<feature type="region of interest" description="Disordered" evidence="1">
    <location>
        <begin position="44"/>
        <end position="87"/>
    </location>
</feature>
<feature type="compositionally biased region" description="Polar residues" evidence="1">
    <location>
        <begin position="154"/>
        <end position="163"/>
    </location>
</feature>
<feature type="region of interest" description="Disordered" evidence="1">
    <location>
        <begin position="137"/>
        <end position="201"/>
    </location>
</feature>
<dbReference type="Pfam" id="PF25545">
    <property type="entry name" value="DUF7924"/>
    <property type="match status" value="1"/>
</dbReference>
<keyword evidence="4" id="KW-1185">Reference proteome</keyword>
<accession>A0A194VLT3</accession>
<name>A0A194VLT3_CYTMA</name>
<evidence type="ECO:0000256" key="1">
    <source>
        <dbReference type="SAM" id="MobiDB-lite"/>
    </source>
</evidence>
<sequence>MDSKSSKKQIAPGEHGSVKMSGGSEGQVLEAGLAQADLQASKAADLGSSLTLDQTPSKKRYREATTEEDEVDQSPVEKVRHSGLDEFRTSQADCSRSLQRLFPESFIETPSFSTNDNSTFITEWLESVDADKEQLSLSDSPFERCQPIPRRRSASASEMSNLDSDGFARPLRPASRPSQPYSTPGGFNAPTEGAWGRSSSASKNLVDQPQYRYHNLEANGIFMQSTTEQLPEHVYGLVNQIGRSRGSPGPPSEELQRDTNLQDLLLLSASEAEETDKFKGAHGTLWVAENQCLGCAASCVNIAERLKRQLQQCGADAVQPLNSTMFSIAMDNSQARLYVSWRDDDLNYFMQYIGGFLLQRPEDYIESRKQVRNIFD</sequence>
<dbReference type="AlphaFoldDB" id="A0A194VLT3"/>
<dbReference type="InterPro" id="IPR057684">
    <property type="entry name" value="DUF7924"/>
</dbReference>
<dbReference type="PANTHER" id="PTHR42470">
    <property type="entry name" value="VAST DOMAIN-CONTAINING PROTEIN"/>
    <property type="match status" value="1"/>
</dbReference>